<dbReference type="EMBL" id="CAJMWV010003124">
    <property type="protein sequence ID" value="CAE6476774.1"/>
    <property type="molecule type" value="Genomic_DNA"/>
</dbReference>
<name>A0A8H3C9S4_9AGAM</name>
<dbReference type="Proteomes" id="UP000663831">
    <property type="component" value="Unassembled WGS sequence"/>
</dbReference>
<dbReference type="PANTHER" id="PTHR33589:SF1">
    <property type="entry name" value="ZYMOGEN GRANULE PROTEIN 16 HOMOLOG B"/>
    <property type="match status" value="1"/>
</dbReference>
<feature type="domain" description="Jacalin-type lectin" evidence="3">
    <location>
        <begin position="302"/>
        <end position="452"/>
    </location>
</feature>
<dbReference type="Pfam" id="PF01419">
    <property type="entry name" value="Jacalin"/>
    <property type="match status" value="1"/>
</dbReference>
<protein>
    <recommendedName>
        <fullName evidence="3">Jacalin-type lectin domain-containing protein</fullName>
    </recommendedName>
</protein>
<dbReference type="SMART" id="SM00915">
    <property type="entry name" value="Jacalin"/>
    <property type="match status" value="1"/>
</dbReference>
<dbReference type="InterPro" id="IPR052321">
    <property type="entry name" value="PolyBind_ProtTraffic"/>
</dbReference>
<evidence type="ECO:0000256" key="2">
    <source>
        <dbReference type="ARBA" id="ARBA00022734"/>
    </source>
</evidence>
<dbReference type="Gene3D" id="2.100.10.30">
    <property type="entry name" value="Jacalin-like lectin domain"/>
    <property type="match status" value="2"/>
</dbReference>
<dbReference type="GO" id="GO:0030246">
    <property type="term" value="F:carbohydrate binding"/>
    <property type="evidence" value="ECO:0007669"/>
    <property type="project" value="UniProtKB-KW"/>
</dbReference>
<evidence type="ECO:0000256" key="1">
    <source>
        <dbReference type="ARBA" id="ARBA00022729"/>
    </source>
</evidence>
<evidence type="ECO:0000259" key="3">
    <source>
        <dbReference type="PROSITE" id="PS51752"/>
    </source>
</evidence>
<keyword evidence="2" id="KW-0430">Lectin</keyword>
<dbReference type="InterPro" id="IPR036404">
    <property type="entry name" value="Jacalin-like_lectin_dom_sf"/>
</dbReference>
<evidence type="ECO:0000313" key="5">
    <source>
        <dbReference type="Proteomes" id="UP000663831"/>
    </source>
</evidence>
<keyword evidence="1" id="KW-0732">Signal</keyword>
<dbReference type="SUPFAM" id="SSF51101">
    <property type="entry name" value="Mannose-binding lectins"/>
    <property type="match status" value="2"/>
</dbReference>
<gene>
    <name evidence="4" type="ORF">RDB_LOCUS93716</name>
</gene>
<dbReference type="InterPro" id="IPR001229">
    <property type="entry name" value="Jacalin-like_lectin_dom"/>
</dbReference>
<dbReference type="PANTHER" id="PTHR33589">
    <property type="entry name" value="OS11G0524900 PROTEIN"/>
    <property type="match status" value="1"/>
</dbReference>
<dbReference type="GO" id="GO:0005615">
    <property type="term" value="C:extracellular space"/>
    <property type="evidence" value="ECO:0007669"/>
    <property type="project" value="TreeGrafter"/>
</dbReference>
<sequence>MSDPAPNELPKASQTLEDLSSLIMVLRVIITGVYFDASTGPITASCPAVELKSPNTGKIRPISESVIEDTYPENELDANHARLGWPPLNRLPERPWGILTPRESRQLKTEIWASRRLVIQRWTINVSPQDLSPVESLVEAVKDALSQRSIALRIRALQRVFTIWGEMIPVNVVVGASLATTGTLNDASTLPDSIAFSKVSKESRGNLSDMVDQHLGTTRCFLRRLETRIQGGSSDVFLSRGYEAWLPSVTGKLFTRTQSLATEHPYVRLEAISLRVVKVNHAVPITEFLDSQLRDRIEKLFINSIILRSPGVGEPFSLGFDGAASGLRSIERIVLWFSDARIQDISVIYAGGVITGPYSFGLSNPLSQSDVVVLASGEYITDIFVWQHNDGWIAGIQFVKSSLECSPIYGMPKDGFTSRPPILLSGDGNALLGISGAYTADSLNQIKAVWRSDVVLRRQRHTQTSFTGGPHGIIFNDLQYLADPATARIVQISACSRASHDGDGTVCNFRVRIMHNVTYESMSGGLVRSETPSRGPCTGPRVTMTLEEGEYITGVRGSHNDGWIFRLQFVTNKRTHPAFGTATGQVPFSFDAPKTSDGRDMVLHYMIGKYRGCLDSLLFVWAEMPLQMTGS</sequence>
<proteinExistence type="predicted"/>
<organism evidence="4 5">
    <name type="scientific">Rhizoctonia solani</name>
    <dbReference type="NCBI Taxonomy" id="456999"/>
    <lineage>
        <taxon>Eukaryota</taxon>
        <taxon>Fungi</taxon>
        <taxon>Dikarya</taxon>
        <taxon>Basidiomycota</taxon>
        <taxon>Agaricomycotina</taxon>
        <taxon>Agaricomycetes</taxon>
        <taxon>Cantharellales</taxon>
        <taxon>Ceratobasidiaceae</taxon>
        <taxon>Rhizoctonia</taxon>
    </lineage>
</organism>
<comment type="caution">
    <text evidence="4">The sequence shown here is derived from an EMBL/GenBank/DDBJ whole genome shotgun (WGS) entry which is preliminary data.</text>
</comment>
<evidence type="ECO:0000313" key="4">
    <source>
        <dbReference type="EMBL" id="CAE6476774.1"/>
    </source>
</evidence>
<reference evidence="4" key="1">
    <citation type="submission" date="2021-01" db="EMBL/GenBank/DDBJ databases">
        <authorList>
            <person name="Kaushik A."/>
        </authorList>
    </citation>
    <scope>NUCLEOTIDE SEQUENCE</scope>
    <source>
        <strain evidence="4">AG3-1AP</strain>
    </source>
</reference>
<dbReference type="AlphaFoldDB" id="A0A8H3C9S4"/>
<accession>A0A8H3C9S4</accession>
<dbReference type="PROSITE" id="PS51752">
    <property type="entry name" value="JACALIN_LECTIN"/>
    <property type="match status" value="1"/>
</dbReference>